<dbReference type="Gene3D" id="2.40.10.120">
    <property type="match status" value="1"/>
</dbReference>
<dbReference type="InterPro" id="IPR025926">
    <property type="entry name" value="PDZ-like_dom"/>
</dbReference>
<dbReference type="GO" id="GO:0004252">
    <property type="term" value="F:serine-type endopeptidase activity"/>
    <property type="evidence" value="ECO:0007669"/>
    <property type="project" value="InterPro"/>
</dbReference>
<dbReference type="SUPFAM" id="SSF50494">
    <property type="entry name" value="Trypsin-like serine proteases"/>
    <property type="match status" value="1"/>
</dbReference>
<dbReference type="SUPFAM" id="SSF50156">
    <property type="entry name" value="PDZ domain-like"/>
    <property type="match status" value="1"/>
</dbReference>
<dbReference type="PANTHER" id="PTHR46366:SF1">
    <property type="entry name" value="PDZ DOMAIN-CONTAINING PROTEIN C1685.05"/>
    <property type="match status" value="1"/>
</dbReference>
<dbReference type="InterPro" id="IPR001940">
    <property type="entry name" value="Peptidase_S1C"/>
</dbReference>
<feature type="non-terminal residue" evidence="2">
    <location>
        <position position="413"/>
    </location>
</feature>
<dbReference type="GO" id="GO:0006508">
    <property type="term" value="P:proteolysis"/>
    <property type="evidence" value="ECO:0007669"/>
    <property type="project" value="InterPro"/>
</dbReference>
<dbReference type="InterPro" id="IPR009003">
    <property type="entry name" value="Peptidase_S1_PA"/>
</dbReference>
<reference evidence="2" key="1">
    <citation type="submission" date="2018-05" db="EMBL/GenBank/DDBJ databases">
        <authorList>
            <person name="Lanie J.A."/>
            <person name="Ng W.-L."/>
            <person name="Kazmierczak K.M."/>
            <person name="Andrzejewski T.M."/>
            <person name="Davidsen T.M."/>
            <person name="Wayne K.J."/>
            <person name="Tettelin H."/>
            <person name="Glass J.I."/>
            <person name="Rusch D."/>
            <person name="Podicherti R."/>
            <person name="Tsui H.-C.T."/>
            <person name="Winkler M.E."/>
        </authorList>
    </citation>
    <scope>NUCLEOTIDE SEQUENCE</scope>
</reference>
<accession>A0A382AYP0</accession>
<evidence type="ECO:0000313" key="2">
    <source>
        <dbReference type="EMBL" id="SVB06123.1"/>
    </source>
</evidence>
<dbReference type="Pfam" id="PF13365">
    <property type="entry name" value="Trypsin_2"/>
    <property type="match status" value="1"/>
</dbReference>
<dbReference type="Pfam" id="PF12812">
    <property type="entry name" value="PDZ_1"/>
    <property type="match status" value="1"/>
</dbReference>
<proteinExistence type="predicted"/>
<dbReference type="PANTHER" id="PTHR46366">
    <property type="entry name" value="PRO-APOPTOTIC SERINE PROTEASE NMA111"/>
    <property type="match status" value="1"/>
</dbReference>
<dbReference type="InterPro" id="IPR036034">
    <property type="entry name" value="PDZ_sf"/>
</dbReference>
<sequence length="413" mass="44879">MLMQPKPCAVALLITCLAAVGASAQPHSEIELPAWRSTLERISSAVVSIKVDSTRAFDTGWNQSIEATGFVVDAQQGLILTNRHVVTPGPVRAEALFLNQEEVELLPVYRDPVHDFGLFRYDPTALKYHQPVELKLVPEAAQIGREIRVVGNDAGEQLAILSGTIARLRRQAPNYGPGEYNDFNTFYLQAASGTSGGSSGSPVIDIEGQVVALNAGGSSMAASSFFLPLHRVKRAVELIRVGEQVARGTLETVFVHRAFDELRRLGLQEATEGMVRSLFPDQTGMLVVDQVLPETAASEWLEVGDILVKVDENYVTDFVPMEAIFDSQVGGTASLILERNGELLHREVPIQNLHTITPDEYIQFGDAVVHDLSYQQARHFNRALDGVYVANPGYVLGTAAIPRGSIIVALNGA</sequence>
<organism evidence="2">
    <name type="scientific">marine metagenome</name>
    <dbReference type="NCBI Taxonomy" id="408172"/>
    <lineage>
        <taxon>unclassified sequences</taxon>
        <taxon>metagenomes</taxon>
        <taxon>ecological metagenomes</taxon>
    </lineage>
</organism>
<evidence type="ECO:0000259" key="1">
    <source>
        <dbReference type="Pfam" id="PF12812"/>
    </source>
</evidence>
<protein>
    <recommendedName>
        <fullName evidence="1">PDZ-like domain-containing protein</fullName>
    </recommendedName>
</protein>
<dbReference type="EMBL" id="UINC01027229">
    <property type="protein sequence ID" value="SVB06123.1"/>
    <property type="molecule type" value="Genomic_DNA"/>
</dbReference>
<feature type="domain" description="PDZ-like" evidence="1">
    <location>
        <begin position="356"/>
        <end position="412"/>
    </location>
</feature>
<name>A0A382AYP0_9ZZZZ</name>
<dbReference type="AlphaFoldDB" id="A0A382AYP0"/>
<dbReference type="Gene3D" id="2.30.42.10">
    <property type="match status" value="1"/>
</dbReference>
<gene>
    <name evidence="2" type="ORF">METZ01_LOCUS158977</name>
</gene>
<dbReference type="PRINTS" id="PR00834">
    <property type="entry name" value="PROTEASES2C"/>
</dbReference>